<dbReference type="EMBL" id="AUPC02000090">
    <property type="protein sequence ID" value="POG72913.1"/>
    <property type="molecule type" value="Genomic_DNA"/>
</dbReference>
<gene>
    <name evidence="2" type="ORF">GLOIN_2v1840268</name>
</gene>
<reference evidence="2 3" key="1">
    <citation type="journal article" date="2013" name="Proc. Natl. Acad. Sci. U.S.A.">
        <title>Genome of an arbuscular mycorrhizal fungus provides insight into the oldest plant symbiosis.</title>
        <authorList>
            <person name="Tisserant E."/>
            <person name="Malbreil M."/>
            <person name="Kuo A."/>
            <person name="Kohler A."/>
            <person name="Symeonidi A."/>
            <person name="Balestrini R."/>
            <person name="Charron P."/>
            <person name="Duensing N."/>
            <person name="Frei Dit Frey N."/>
            <person name="Gianinazzi-Pearson V."/>
            <person name="Gilbert L.B."/>
            <person name="Handa Y."/>
            <person name="Herr J.R."/>
            <person name="Hijri M."/>
            <person name="Koul R."/>
            <person name="Kawaguchi M."/>
            <person name="Krajinski F."/>
            <person name="Lammers P.J."/>
            <person name="Masclaux F.G."/>
            <person name="Murat C."/>
            <person name="Morin E."/>
            <person name="Ndikumana S."/>
            <person name="Pagni M."/>
            <person name="Petitpierre D."/>
            <person name="Requena N."/>
            <person name="Rosikiewicz P."/>
            <person name="Riley R."/>
            <person name="Saito K."/>
            <person name="San Clemente H."/>
            <person name="Shapiro H."/>
            <person name="van Tuinen D."/>
            <person name="Becard G."/>
            <person name="Bonfante P."/>
            <person name="Paszkowski U."/>
            <person name="Shachar-Hill Y.Y."/>
            <person name="Tuskan G.A."/>
            <person name="Young P.W."/>
            <person name="Sanders I.R."/>
            <person name="Henrissat B."/>
            <person name="Rensing S.A."/>
            <person name="Grigoriev I.V."/>
            <person name="Corradi N."/>
            <person name="Roux C."/>
            <person name="Martin F."/>
        </authorList>
    </citation>
    <scope>NUCLEOTIDE SEQUENCE [LARGE SCALE GENOMIC DNA]</scope>
    <source>
        <strain evidence="2 3">DAOM 197198</strain>
    </source>
</reference>
<organism evidence="2 3">
    <name type="scientific">Rhizophagus irregularis (strain DAOM 181602 / DAOM 197198 / MUCL 43194)</name>
    <name type="common">Arbuscular mycorrhizal fungus</name>
    <name type="synonym">Glomus intraradices</name>
    <dbReference type="NCBI Taxonomy" id="747089"/>
    <lineage>
        <taxon>Eukaryota</taxon>
        <taxon>Fungi</taxon>
        <taxon>Fungi incertae sedis</taxon>
        <taxon>Mucoromycota</taxon>
        <taxon>Glomeromycotina</taxon>
        <taxon>Glomeromycetes</taxon>
        <taxon>Glomerales</taxon>
        <taxon>Glomeraceae</taxon>
        <taxon>Rhizophagus</taxon>
    </lineage>
</organism>
<evidence type="ECO:0000313" key="2">
    <source>
        <dbReference type="EMBL" id="POG72913.1"/>
    </source>
</evidence>
<dbReference type="Proteomes" id="UP000018888">
    <property type="component" value="Unassembled WGS sequence"/>
</dbReference>
<proteinExistence type="predicted"/>
<name>A0A2P4Q5J6_RHIID</name>
<evidence type="ECO:0000313" key="3">
    <source>
        <dbReference type="Proteomes" id="UP000018888"/>
    </source>
</evidence>
<dbReference type="VEuPathDB" id="FungiDB:RhiirFUN_008901"/>
<sequence length="214" mass="24869">MSKKNKQFVNTNQNDKVRIIFKKNEGRTYIDLQELSSSFTFINKDSLTEFENYKNLYELYKSKYDSVLNNNAKLQNELQKYFNLGLVTPENTRPVSVSTADTIISDMDEPLKQLLQYLTLEHLPKSTTSTPYSTLYHEINDSKLARALNCDLALNHLTTLDTPSKIWSNLNNRCIEKFGGQNCIKNNAMYHFKYNMGQNNIVRLPQLEHDVKLL</sequence>
<evidence type="ECO:0000256" key="1">
    <source>
        <dbReference type="SAM" id="Coils"/>
    </source>
</evidence>
<feature type="coiled-coil region" evidence="1">
    <location>
        <begin position="57"/>
        <end position="84"/>
    </location>
</feature>
<comment type="caution">
    <text evidence="2">The sequence shown here is derived from an EMBL/GenBank/DDBJ whole genome shotgun (WGS) entry which is preliminary data.</text>
</comment>
<protein>
    <submittedName>
        <fullName evidence="2">Uncharacterized protein</fullName>
    </submittedName>
</protein>
<keyword evidence="1" id="KW-0175">Coiled coil</keyword>
<reference evidence="2 3" key="2">
    <citation type="journal article" date="2018" name="New Phytol.">
        <title>High intraspecific genome diversity in the model arbuscular mycorrhizal symbiont Rhizophagus irregularis.</title>
        <authorList>
            <person name="Chen E.C.H."/>
            <person name="Morin E."/>
            <person name="Beaudet D."/>
            <person name="Noel J."/>
            <person name="Yildirir G."/>
            <person name="Ndikumana S."/>
            <person name="Charron P."/>
            <person name="St-Onge C."/>
            <person name="Giorgi J."/>
            <person name="Kruger M."/>
            <person name="Marton T."/>
            <person name="Ropars J."/>
            <person name="Grigoriev I.V."/>
            <person name="Hainaut M."/>
            <person name="Henrissat B."/>
            <person name="Roux C."/>
            <person name="Martin F."/>
            <person name="Corradi N."/>
        </authorList>
    </citation>
    <scope>NUCLEOTIDE SEQUENCE [LARGE SCALE GENOMIC DNA]</scope>
    <source>
        <strain evidence="2 3">DAOM 197198</strain>
    </source>
</reference>
<dbReference type="AlphaFoldDB" id="A0A2P4Q5J6"/>
<keyword evidence="3" id="KW-1185">Reference proteome</keyword>
<accession>A0A2P4Q5J6</accession>